<dbReference type="EMBL" id="ML977499">
    <property type="protein sequence ID" value="KAF2133262.1"/>
    <property type="molecule type" value="Genomic_DNA"/>
</dbReference>
<evidence type="ECO:0000313" key="1">
    <source>
        <dbReference type="EMBL" id="KAF2133262.1"/>
    </source>
</evidence>
<reference evidence="1" key="1">
    <citation type="journal article" date="2020" name="Stud. Mycol.">
        <title>101 Dothideomycetes genomes: a test case for predicting lifestyles and emergence of pathogens.</title>
        <authorList>
            <person name="Haridas S."/>
            <person name="Albert R."/>
            <person name="Binder M."/>
            <person name="Bloem J."/>
            <person name="Labutti K."/>
            <person name="Salamov A."/>
            <person name="Andreopoulos B."/>
            <person name="Baker S."/>
            <person name="Barry K."/>
            <person name="Bills G."/>
            <person name="Bluhm B."/>
            <person name="Cannon C."/>
            <person name="Castanera R."/>
            <person name="Culley D."/>
            <person name="Daum C."/>
            <person name="Ezra D."/>
            <person name="Gonzalez J."/>
            <person name="Henrissat B."/>
            <person name="Kuo A."/>
            <person name="Liang C."/>
            <person name="Lipzen A."/>
            <person name="Lutzoni F."/>
            <person name="Magnuson J."/>
            <person name="Mondo S."/>
            <person name="Nolan M."/>
            <person name="Ohm R."/>
            <person name="Pangilinan J."/>
            <person name="Park H.-J."/>
            <person name="Ramirez L."/>
            <person name="Alfaro M."/>
            <person name="Sun H."/>
            <person name="Tritt A."/>
            <person name="Yoshinaga Y."/>
            <person name="Zwiers L.-H."/>
            <person name="Turgeon B."/>
            <person name="Goodwin S."/>
            <person name="Spatafora J."/>
            <person name="Crous P."/>
            <person name="Grigoriev I."/>
        </authorList>
    </citation>
    <scope>NUCLEOTIDE SEQUENCE</scope>
    <source>
        <strain evidence="1">CBS 119687</strain>
    </source>
</reference>
<evidence type="ECO:0000313" key="2">
    <source>
        <dbReference type="Proteomes" id="UP000799771"/>
    </source>
</evidence>
<protein>
    <submittedName>
        <fullName evidence="1">Uncharacterized protein</fullName>
    </submittedName>
</protein>
<gene>
    <name evidence="1" type="ORF">P153DRAFT_153364</name>
</gene>
<proteinExistence type="predicted"/>
<accession>A0A6A6AMQ4</accession>
<sequence length="108" mass="11938">MTLGHVELHIPDACPNWQVAQRSGVGELAPTRAEMLLSKATDPFRARRAKTEEKTRSKTLLLAHEAPIPDRCEDRSIARKVIVGSANRENSVRVFSTSAAKSMTLPCR</sequence>
<dbReference type="AlphaFoldDB" id="A0A6A6AMQ4"/>
<dbReference type="RefSeq" id="XP_033527649.1">
    <property type="nucleotide sequence ID" value="XM_033662210.1"/>
</dbReference>
<organism evidence="1 2">
    <name type="scientific">Dothidotthia symphoricarpi CBS 119687</name>
    <dbReference type="NCBI Taxonomy" id="1392245"/>
    <lineage>
        <taxon>Eukaryota</taxon>
        <taxon>Fungi</taxon>
        <taxon>Dikarya</taxon>
        <taxon>Ascomycota</taxon>
        <taxon>Pezizomycotina</taxon>
        <taxon>Dothideomycetes</taxon>
        <taxon>Pleosporomycetidae</taxon>
        <taxon>Pleosporales</taxon>
        <taxon>Dothidotthiaceae</taxon>
        <taxon>Dothidotthia</taxon>
    </lineage>
</organism>
<dbReference type="GeneID" id="54402642"/>
<keyword evidence="2" id="KW-1185">Reference proteome</keyword>
<name>A0A6A6AMQ4_9PLEO</name>
<dbReference type="Proteomes" id="UP000799771">
    <property type="component" value="Unassembled WGS sequence"/>
</dbReference>